<dbReference type="Proteomes" id="UP000037939">
    <property type="component" value="Unassembled WGS sequence"/>
</dbReference>
<protein>
    <submittedName>
        <fullName evidence="1">Uncharacterized protein</fullName>
    </submittedName>
</protein>
<evidence type="ECO:0000313" key="2">
    <source>
        <dbReference type="Proteomes" id="UP000037939"/>
    </source>
</evidence>
<reference evidence="1 2" key="1">
    <citation type="submission" date="2015-07" db="EMBL/GenBank/DDBJ databases">
        <title>Draft genome sequence of the Amantichitinum ursilacus IGB-41, a new chitin-degrading bacterium.</title>
        <authorList>
            <person name="Kirstahler P."/>
            <person name="Guenther M."/>
            <person name="Grumaz C."/>
            <person name="Rupp S."/>
            <person name="Zibek S."/>
            <person name="Sohn K."/>
        </authorList>
    </citation>
    <scope>NUCLEOTIDE SEQUENCE [LARGE SCALE GENOMIC DNA]</scope>
    <source>
        <strain evidence="1 2">IGB-41</strain>
    </source>
</reference>
<accession>A0A0N0XG01</accession>
<comment type="caution">
    <text evidence="1">The sequence shown here is derived from an EMBL/GenBank/DDBJ whole genome shotgun (WGS) entry which is preliminary data.</text>
</comment>
<dbReference type="RefSeq" id="WP_053939549.1">
    <property type="nucleotide sequence ID" value="NZ_LAQT01000036.1"/>
</dbReference>
<keyword evidence="2" id="KW-1185">Reference proteome</keyword>
<gene>
    <name evidence="1" type="ORF">WG78_19885</name>
</gene>
<dbReference type="AlphaFoldDB" id="A0A0N0XG01"/>
<organism evidence="1 2">
    <name type="scientific">Amantichitinum ursilacus</name>
    <dbReference type="NCBI Taxonomy" id="857265"/>
    <lineage>
        <taxon>Bacteria</taxon>
        <taxon>Pseudomonadati</taxon>
        <taxon>Pseudomonadota</taxon>
        <taxon>Betaproteobacteria</taxon>
        <taxon>Neisseriales</taxon>
        <taxon>Chitinibacteraceae</taxon>
        <taxon>Amantichitinum</taxon>
    </lineage>
</organism>
<evidence type="ECO:0000313" key="1">
    <source>
        <dbReference type="EMBL" id="KPC49618.1"/>
    </source>
</evidence>
<proteinExistence type="predicted"/>
<dbReference type="STRING" id="857265.WG78_19885"/>
<sequence length="150" mass="17060">MEAPIGQQKPVNHQKLSFELPGTKESVTWENSASELGYVLYEPLLLDVINNVAYLVVTPKMCAAWRLVGKPNPPYIVFRYMDNRWESVDINVLPSNIAKSNLLVAAVPPDNLLHDKTISDKDINIMNGYIDDSYLKTIYRGKIRYECSEN</sequence>
<dbReference type="EMBL" id="LAQT01000036">
    <property type="protein sequence ID" value="KPC49618.1"/>
    <property type="molecule type" value="Genomic_DNA"/>
</dbReference>
<dbReference type="OrthoDB" id="8904545at2"/>
<name>A0A0N0XG01_9NEIS</name>